<feature type="chain" id="PRO_5040331105" evidence="2">
    <location>
        <begin position="26"/>
        <end position="295"/>
    </location>
</feature>
<feature type="compositionally biased region" description="Basic residues" evidence="1">
    <location>
        <begin position="45"/>
        <end position="55"/>
    </location>
</feature>
<keyword evidence="2" id="KW-0732">Signal</keyword>
<keyword evidence="4" id="KW-1185">Reference proteome</keyword>
<proteinExistence type="predicted"/>
<protein>
    <submittedName>
        <fullName evidence="3">Uncharacterized protein</fullName>
    </submittedName>
</protein>
<evidence type="ECO:0000256" key="2">
    <source>
        <dbReference type="SAM" id="SignalP"/>
    </source>
</evidence>
<sequence>MNSSCYSCLLLVLVLLLALATSTQASLLRWFGGNTASEEPEQHHRSGRSVRRSRSSKQLFTNPRNHLVSNINVNEPIENMACEIHELLQQTLTASSSSSASRNKVSLTDDLSGVQLQRAVDEDACTLSGKVRFSTHRVKGLRSIGSHSMELIPGSEDYEEILDSRGYTTGYKWNGVWKVTATVEAFKVDVTSQVDVDACGEPLDFTAFGGIDVNGTSITATVRVDGELSKDLSRGDLLIESAEILSQDVNFESISHTGGLSNLLPLNYDSEFHSLVEYLVTRKLEHPVITASAQR</sequence>
<organism evidence="3 4">
    <name type="scientific">Seminavis robusta</name>
    <dbReference type="NCBI Taxonomy" id="568900"/>
    <lineage>
        <taxon>Eukaryota</taxon>
        <taxon>Sar</taxon>
        <taxon>Stramenopiles</taxon>
        <taxon>Ochrophyta</taxon>
        <taxon>Bacillariophyta</taxon>
        <taxon>Bacillariophyceae</taxon>
        <taxon>Bacillariophycidae</taxon>
        <taxon>Naviculales</taxon>
        <taxon>Naviculaceae</taxon>
        <taxon>Seminavis</taxon>
    </lineage>
</organism>
<gene>
    <name evidence="3" type="ORF">SEMRO_1455_G274170.1</name>
</gene>
<accession>A0A9N8HSK4</accession>
<dbReference type="EMBL" id="CAICTM010001453">
    <property type="protein sequence ID" value="CAB9523782.1"/>
    <property type="molecule type" value="Genomic_DNA"/>
</dbReference>
<dbReference type="Proteomes" id="UP001153069">
    <property type="component" value="Unassembled WGS sequence"/>
</dbReference>
<comment type="caution">
    <text evidence="3">The sequence shown here is derived from an EMBL/GenBank/DDBJ whole genome shotgun (WGS) entry which is preliminary data.</text>
</comment>
<name>A0A9N8HSK4_9STRA</name>
<feature type="signal peptide" evidence="2">
    <location>
        <begin position="1"/>
        <end position="25"/>
    </location>
</feature>
<dbReference type="AlphaFoldDB" id="A0A9N8HSK4"/>
<evidence type="ECO:0000256" key="1">
    <source>
        <dbReference type="SAM" id="MobiDB-lite"/>
    </source>
</evidence>
<evidence type="ECO:0000313" key="3">
    <source>
        <dbReference type="EMBL" id="CAB9523782.1"/>
    </source>
</evidence>
<evidence type="ECO:0000313" key="4">
    <source>
        <dbReference type="Proteomes" id="UP001153069"/>
    </source>
</evidence>
<feature type="region of interest" description="Disordered" evidence="1">
    <location>
        <begin position="36"/>
        <end position="59"/>
    </location>
</feature>
<reference evidence="3" key="1">
    <citation type="submission" date="2020-06" db="EMBL/GenBank/DDBJ databases">
        <authorList>
            <consortium name="Plant Systems Biology data submission"/>
        </authorList>
    </citation>
    <scope>NUCLEOTIDE SEQUENCE</scope>
    <source>
        <strain evidence="3">D6</strain>
    </source>
</reference>